<comment type="caution">
    <text evidence="1">The sequence shown here is derived from an EMBL/GenBank/DDBJ whole genome shotgun (WGS) entry which is preliminary data.</text>
</comment>
<evidence type="ECO:0000313" key="1">
    <source>
        <dbReference type="EMBL" id="SFX47897.1"/>
    </source>
</evidence>
<gene>
    <name evidence="1" type="ORF">SAMN03097694_2393</name>
</gene>
<name>A0AB38C7G2_9BURK</name>
<reference evidence="1 2" key="1">
    <citation type="submission" date="2016-11" db="EMBL/GenBank/DDBJ databases">
        <authorList>
            <person name="Varghese N."/>
            <person name="Submissions S."/>
        </authorList>
    </citation>
    <scope>NUCLEOTIDE SEQUENCE [LARGE SCALE GENOMIC DNA]</scope>
    <source>
        <strain evidence="1 2">NFR18</strain>
    </source>
</reference>
<sequence length="166" mass="18157">MSALKTPAVATDRTAMEFIEAAKHGLMQQTSAHATTWHLGEEDRWSADLDDGTITLHFKNGMVASASIQVVGTYNMSDGTFLWGWDHPSVPENLRHHAQLVQAWGDENKITAFTTRTVQCSEDDAWAFAAVANRLGNANGVYRGPDGTALVFMTFGEIQLKTSDPC</sequence>
<dbReference type="EMBL" id="FPKH01000001">
    <property type="protein sequence ID" value="SFX47897.1"/>
    <property type="molecule type" value="Genomic_DNA"/>
</dbReference>
<dbReference type="Pfam" id="PF21813">
    <property type="entry name" value="DUF6882"/>
    <property type="match status" value="1"/>
</dbReference>
<evidence type="ECO:0000313" key="2">
    <source>
        <dbReference type="Proteomes" id="UP000182489"/>
    </source>
</evidence>
<proteinExistence type="predicted"/>
<protein>
    <submittedName>
        <fullName evidence="1">Uncharacterized protein</fullName>
    </submittedName>
</protein>
<dbReference type="Proteomes" id="UP000182489">
    <property type="component" value="Unassembled WGS sequence"/>
</dbReference>
<organism evidence="1 2">
    <name type="scientific">Janthinobacterium lividum</name>
    <dbReference type="NCBI Taxonomy" id="29581"/>
    <lineage>
        <taxon>Bacteria</taxon>
        <taxon>Pseudomonadati</taxon>
        <taxon>Pseudomonadota</taxon>
        <taxon>Betaproteobacteria</taxon>
        <taxon>Burkholderiales</taxon>
        <taxon>Oxalobacteraceae</taxon>
        <taxon>Janthinobacterium</taxon>
    </lineage>
</organism>
<dbReference type="InterPro" id="IPR049249">
    <property type="entry name" value="DUF6882"/>
</dbReference>
<dbReference type="AlphaFoldDB" id="A0AB38C7G2"/>
<accession>A0AB38C7G2</accession>